<evidence type="ECO:0000256" key="16">
    <source>
        <dbReference type="ARBA" id="ARBA00023157"/>
    </source>
</evidence>
<feature type="compositionally biased region" description="Low complexity" evidence="23">
    <location>
        <begin position="786"/>
        <end position="817"/>
    </location>
</feature>
<keyword evidence="6" id="KW-0336">GPI-anchor</keyword>
<dbReference type="PRINTS" id="PR00756">
    <property type="entry name" value="ALADIPTASE"/>
</dbReference>
<protein>
    <recommendedName>
        <fullName evidence="22">Aminopeptidase</fullName>
        <ecNumber evidence="22">3.4.11.-</ecNumber>
    </recommendedName>
</protein>
<comment type="similarity">
    <text evidence="4 22">Belongs to the peptidase M1 family.</text>
</comment>
<dbReference type="InterPro" id="IPR042097">
    <property type="entry name" value="Aminopeptidase_N-like_N_sf"/>
</dbReference>
<dbReference type="Gene3D" id="1.25.50.20">
    <property type="match status" value="1"/>
</dbReference>
<dbReference type="SUPFAM" id="SSF55486">
    <property type="entry name" value="Metalloproteases ('zincins'), catalytic domain"/>
    <property type="match status" value="1"/>
</dbReference>
<dbReference type="Proteomes" id="UP000094527">
    <property type="component" value="Unassembled WGS sequence"/>
</dbReference>
<accession>A0A1D2NEA8</accession>
<evidence type="ECO:0000259" key="25">
    <source>
        <dbReference type="Pfam" id="PF11838"/>
    </source>
</evidence>
<keyword evidence="15" id="KW-0472">Membrane</keyword>
<keyword evidence="16" id="KW-1015">Disulfide bond</keyword>
<feature type="region of interest" description="Disordered" evidence="23">
    <location>
        <begin position="786"/>
        <end position="828"/>
    </location>
</feature>
<dbReference type="GO" id="GO:0005886">
    <property type="term" value="C:plasma membrane"/>
    <property type="evidence" value="ECO:0007669"/>
    <property type="project" value="UniProtKB-SubCell"/>
</dbReference>
<evidence type="ECO:0000313" key="27">
    <source>
        <dbReference type="EMBL" id="ODN03435.1"/>
    </source>
</evidence>
<dbReference type="GO" id="GO:0070006">
    <property type="term" value="F:metalloaminopeptidase activity"/>
    <property type="evidence" value="ECO:0007669"/>
    <property type="project" value="TreeGrafter"/>
</dbReference>
<dbReference type="Gene3D" id="2.60.40.1910">
    <property type="match status" value="1"/>
</dbReference>
<evidence type="ECO:0000256" key="12">
    <source>
        <dbReference type="ARBA" id="ARBA00022833"/>
    </source>
</evidence>
<evidence type="ECO:0000256" key="2">
    <source>
        <dbReference type="ARBA" id="ARBA00004167"/>
    </source>
</evidence>
<dbReference type="InterPro" id="IPR045357">
    <property type="entry name" value="Aminopeptidase_N-like_N"/>
</dbReference>
<dbReference type="OMA" id="ETIMDAW"/>
<organism evidence="27 28">
    <name type="scientific">Orchesella cincta</name>
    <name type="common">Springtail</name>
    <name type="synonym">Podura cincta</name>
    <dbReference type="NCBI Taxonomy" id="48709"/>
    <lineage>
        <taxon>Eukaryota</taxon>
        <taxon>Metazoa</taxon>
        <taxon>Ecdysozoa</taxon>
        <taxon>Arthropoda</taxon>
        <taxon>Hexapoda</taxon>
        <taxon>Collembola</taxon>
        <taxon>Entomobryomorpha</taxon>
        <taxon>Entomobryoidea</taxon>
        <taxon>Orchesellidae</taxon>
        <taxon>Orchesellinae</taxon>
        <taxon>Orchesella</taxon>
    </lineage>
</organism>
<evidence type="ECO:0000256" key="22">
    <source>
        <dbReference type="RuleBase" id="RU364040"/>
    </source>
</evidence>
<dbReference type="InterPro" id="IPR014782">
    <property type="entry name" value="Peptidase_M1_dom"/>
</dbReference>
<feature type="binding site" evidence="20">
    <location>
        <position position="215"/>
    </location>
    <ligand>
        <name>Zn(2+)</name>
        <dbReference type="ChEBI" id="CHEBI:29105"/>
        <note>catalytic</note>
    </ligand>
</feature>
<keyword evidence="12 20" id="KW-0862">Zinc</keyword>
<dbReference type="FunFam" id="2.60.40.1910:FF:000008">
    <property type="entry name" value="Aminopeptidase"/>
    <property type="match status" value="1"/>
</dbReference>
<keyword evidence="17" id="KW-0325">Glycoprotein</keyword>
<proteinExistence type="inferred from homology"/>
<evidence type="ECO:0000256" key="9">
    <source>
        <dbReference type="ARBA" id="ARBA00022723"/>
    </source>
</evidence>
<dbReference type="Gene3D" id="2.60.40.1730">
    <property type="entry name" value="tricorn interacting facor f3 domain"/>
    <property type="match status" value="1"/>
</dbReference>
<comment type="subcellular location">
    <subcellularLocation>
        <location evidence="3">Cell membrane</location>
        <topology evidence="3">Lipid-anchor</topology>
        <topology evidence="3">GPI-anchor</topology>
    </subcellularLocation>
    <subcellularLocation>
        <location evidence="2">Membrane</location>
        <topology evidence="2">Single-pass membrane protein</topology>
    </subcellularLocation>
</comment>
<evidence type="ECO:0000256" key="1">
    <source>
        <dbReference type="ARBA" id="ARBA00000098"/>
    </source>
</evidence>
<dbReference type="GO" id="GO:0005615">
    <property type="term" value="C:extracellular space"/>
    <property type="evidence" value="ECO:0007669"/>
    <property type="project" value="TreeGrafter"/>
</dbReference>
<dbReference type="InterPro" id="IPR034016">
    <property type="entry name" value="M1_APN-typ"/>
</dbReference>
<dbReference type="PANTHER" id="PTHR11533">
    <property type="entry name" value="PROTEASE M1 ZINC METALLOPROTEASE"/>
    <property type="match status" value="1"/>
</dbReference>
<dbReference type="FunFam" id="1.10.390.10:FF:000016">
    <property type="entry name" value="Glutamyl aminopeptidase"/>
    <property type="match status" value="1"/>
</dbReference>
<keyword evidence="10" id="KW-0732">Signal</keyword>
<evidence type="ECO:0000256" key="21">
    <source>
        <dbReference type="PIRSR" id="PIRSR634016-4"/>
    </source>
</evidence>
<dbReference type="EMBL" id="LJIJ01000073">
    <property type="protein sequence ID" value="ODN03435.1"/>
    <property type="molecule type" value="Genomic_DNA"/>
</dbReference>
<keyword evidence="8" id="KW-0812">Transmembrane</keyword>
<comment type="cofactor">
    <cofactor evidence="20 22">
        <name>Zn(2+)</name>
        <dbReference type="ChEBI" id="CHEBI:29105"/>
    </cofactor>
    <text evidence="20 22">Binds 1 zinc ion per subunit.</text>
</comment>
<evidence type="ECO:0000256" key="7">
    <source>
        <dbReference type="ARBA" id="ARBA00022670"/>
    </source>
</evidence>
<evidence type="ECO:0000313" key="28">
    <source>
        <dbReference type="Proteomes" id="UP000094527"/>
    </source>
</evidence>
<dbReference type="Pfam" id="PF17900">
    <property type="entry name" value="Peptidase_M1_N"/>
    <property type="match status" value="1"/>
</dbReference>
<evidence type="ECO:0000256" key="14">
    <source>
        <dbReference type="ARBA" id="ARBA00023049"/>
    </source>
</evidence>
<dbReference type="Gene3D" id="1.10.390.10">
    <property type="entry name" value="Neutral Protease Domain 2"/>
    <property type="match status" value="1"/>
</dbReference>
<keyword evidence="9 20" id="KW-0479">Metal-binding</keyword>
<feature type="domain" description="Aminopeptidase N-like N-terminal" evidence="26">
    <location>
        <begin position="22"/>
        <end position="84"/>
    </location>
</feature>
<dbReference type="FunFam" id="1.25.50.20:FF:000001">
    <property type="entry name" value="Aminopeptidase"/>
    <property type="match status" value="1"/>
</dbReference>
<feature type="site" description="Transition state stabilizer" evidence="21">
    <location>
        <position position="288"/>
    </location>
</feature>
<dbReference type="Pfam" id="PF01433">
    <property type="entry name" value="Peptidase_M1"/>
    <property type="match status" value="1"/>
</dbReference>
<evidence type="ECO:0000256" key="19">
    <source>
        <dbReference type="PIRSR" id="PIRSR634016-1"/>
    </source>
</evidence>
<feature type="binding site" evidence="20">
    <location>
        <position position="192"/>
    </location>
    <ligand>
        <name>Zn(2+)</name>
        <dbReference type="ChEBI" id="CHEBI:29105"/>
        <note>catalytic</note>
    </ligand>
</feature>
<keyword evidence="7 22" id="KW-0645">Protease</keyword>
<dbReference type="InterPro" id="IPR050344">
    <property type="entry name" value="Peptidase_M1_aminopeptidases"/>
</dbReference>
<dbReference type="GO" id="GO:0006508">
    <property type="term" value="P:proteolysis"/>
    <property type="evidence" value="ECO:0007669"/>
    <property type="project" value="UniProtKB-KW"/>
</dbReference>
<dbReference type="SUPFAM" id="SSF63737">
    <property type="entry name" value="Leukotriene A4 hydrolase N-terminal domain"/>
    <property type="match status" value="1"/>
</dbReference>
<evidence type="ECO:0000256" key="13">
    <source>
        <dbReference type="ARBA" id="ARBA00022989"/>
    </source>
</evidence>
<evidence type="ECO:0000256" key="15">
    <source>
        <dbReference type="ARBA" id="ARBA00023136"/>
    </source>
</evidence>
<evidence type="ECO:0000256" key="5">
    <source>
        <dbReference type="ARBA" id="ARBA00022475"/>
    </source>
</evidence>
<keyword evidence="13" id="KW-1133">Transmembrane helix</keyword>
<evidence type="ECO:0000259" key="26">
    <source>
        <dbReference type="Pfam" id="PF17900"/>
    </source>
</evidence>
<evidence type="ECO:0000256" key="20">
    <source>
        <dbReference type="PIRSR" id="PIRSR634016-3"/>
    </source>
</evidence>
<dbReference type="OrthoDB" id="510539at2759"/>
<feature type="domain" description="Peptidase M1 membrane alanine aminopeptidase" evidence="24">
    <location>
        <begin position="120"/>
        <end position="352"/>
    </location>
</feature>
<evidence type="ECO:0000256" key="3">
    <source>
        <dbReference type="ARBA" id="ARBA00004609"/>
    </source>
</evidence>
<feature type="active site" description="Proton acceptor" evidence="19">
    <location>
        <position position="193"/>
    </location>
</feature>
<evidence type="ECO:0000256" key="6">
    <source>
        <dbReference type="ARBA" id="ARBA00022622"/>
    </source>
</evidence>
<evidence type="ECO:0000256" key="17">
    <source>
        <dbReference type="ARBA" id="ARBA00023180"/>
    </source>
</evidence>
<comment type="caution">
    <text evidence="27">The sequence shown here is derived from an EMBL/GenBank/DDBJ whole genome shotgun (WGS) entry which is preliminary data.</text>
</comment>
<keyword evidence="18" id="KW-0449">Lipoprotein</keyword>
<dbReference type="Pfam" id="PF11838">
    <property type="entry name" value="ERAP1_C"/>
    <property type="match status" value="1"/>
</dbReference>
<dbReference type="EC" id="3.4.11.-" evidence="22"/>
<name>A0A1D2NEA8_ORCCI</name>
<evidence type="ECO:0000256" key="23">
    <source>
        <dbReference type="SAM" id="MobiDB-lite"/>
    </source>
</evidence>
<dbReference type="PANTHER" id="PTHR11533:SF294">
    <property type="entry name" value="THYROTROPIN-RELEASING HORMONE-DEGRADING ECTOENZYME"/>
    <property type="match status" value="1"/>
</dbReference>
<evidence type="ECO:0000256" key="11">
    <source>
        <dbReference type="ARBA" id="ARBA00022801"/>
    </source>
</evidence>
<dbReference type="GO" id="GO:0005737">
    <property type="term" value="C:cytoplasm"/>
    <property type="evidence" value="ECO:0007669"/>
    <property type="project" value="TreeGrafter"/>
</dbReference>
<dbReference type="AlphaFoldDB" id="A0A1D2NEA8"/>
<evidence type="ECO:0000259" key="24">
    <source>
        <dbReference type="Pfam" id="PF01433"/>
    </source>
</evidence>
<sequence>MPVEVIFCKYTFETGPFSIGFFCRRAFPCFDEPALKAKFEVSLARRSNMSSISNMDRKSTEPIPEMDGWVWDHYNKSVPMSTYLVAFVVSDFENRMSNRSLSKPEFRVWARSSAIDQAEYARDIGPRILTYFEKYFGIDFPLPKQDMIAIPDFGAGAMENWGLITYRESAMLYDTNASSDQSKLRVATVISHELAHQWFGNLVTPKWWNDLWLNEGFASYVEYIGVDHYCISGVWFIKVSPDWKILEQFVSDEVHNVFKLDGLESSHPISVPVNHPDEISEIFDRISYGKARTSQLSDEMASTKNICKCLQPCGMTYQAAVQNDLWDSLTKQAHADGTLDRGMTVADVMDTWTLQKGFPTIKVVRNYKDGSATFTQSKFLIQENATKSKEYESYKWYVPISYASKSENTGFESTKPNLWLSKEQTSITDKIIADESSWVIVNVQQTGYYRVNYDEKNWQLIINQLMTNYSAIHTVNRAQLLDDAFNLASANVLDYKLAFNLTVYLKEDNEYLPWETFLDAFGYIGQMLAKSPVHGTFKAFVRDLVHKQYQRVGFMESSSDPLLLKLHRTNIIRWACNVDHEDCLANAAQLFSTWMKKADPDNDNPIPTNFRRTIYCSAIKRGGQKEWDFLWQRYLKSNVASDKTTMLVSLSCSKDPWILNRYLLWATSDDSGIRKQDGPTVVRAVASQEIGNYVAFNFIREKWLDMRKYFGSGFFGIAPVITAVANRLNSPFELLEIETFRTKFRDHLGSATRVAEQAVESVTANVKWMDDNYKTISTWLENQVASSINDDSQSPSSTSPSSSSTSSEIPSSTTAPTFESMEKYASVL</sequence>
<dbReference type="GO" id="GO:0043171">
    <property type="term" value="P:peptide catabolic process"/>
    <property type="evidence" value="ECO:0007669"/>
    <property type="project" value="TreeGrafter"/>
</dbReference>
<dbReference type="GO" id="GO:0042277">
    <property type="term" value="F:peptide binding"/>
    <property type="evidence" value="ECO:0007669"/>
    <property type="project" value="TreeGrafter"/>
</dbReference>
<evidence type="ECO:0000256" key="18">
    <source>
        <dbReference type="ARBA" id="ARBA00023288"/>
    </source>
</evidence>
<keyword evidence="11 22" id="KW-0378">Hydrolase</keyword>
<keyword evidence="28" id="KW-1185">Reference proteome</keyword>
<keyword evidence="14 22" id="KW-0482">Metalloprotease</keyword>
<feature type="binding site" evidence="20">
    <location>
        <position position="196"/>
    </location>
    <ligand>
        <name>Zn(2+)</name>
        <dbReference type="ChEBI" id="CHEBI:29105"/>
        <note>catalytic</note>
    </ligand>
</feature>
<reference evidence="27 28" key="1">
    <citation type="journal article" date="2016" name="Genome Biol. Evol.">
        <title>Gene Family Evolution Reflects Adaptation to Soil Environmental Stressors in the Genome of the Collembolan Orchesella cincta.</title>
        <authorList>
            <person name="Faddeeva-Vakhrusheva A."/>
            <person name="Derks M.F."/>
            <person name="Anvar S.Y."/>
            <person name="Agamennone V."/>
            <person name="Suring W."/>
            <person name="Smit S."/>
            <person name="van Straalen N.M."/>
            <person name="Roelofs D."/>
        </authorList>
    </citation>
    <scope>NUCLEOTIDE SEQUENCE [LARGE SCALE GENOMIC DNA]</scope>
    <source>
        <tissue evidence="27">Mixed pool</tissue>
    </source>
</reference>
<dbReference type="CDD" id="cd09601">
    <property type="entry name" value="M1_APN-Q_like"/>
    <property type="match status" value="1"/>
</dbReference>
<evidence type="ECO:0000256" key="10">
    <source>
        <dbReference type="ARBA" id="ARBA00022729"/>
    </source>
</evidence>
<dbReference type="GO" id="GO:0016285">
    <property type="term" value="F:alanyl aminopeptidase activity"/>
    <property type="evidence" value="ECO:0007669"/>
    <property type="project" value="UniProtKB-EC"/>
</dbReference>
<dbReference type="STRING" id="48709.A0A1D2NEA8"/>
<feature type="domain" description="ERAP1-like C-terminal" evidence="25">
    <location>
        <begin position="438"/>
        <end position="763"/>
    </location>
</feature>
<dbReference type="GO" id="GO:0008270">
    <property type="term" value="F:zinc ion binding"/>
    <property type="evidence" value="ECO:0007669"/>
    <property type="project" value="UniProtKB-UniRule"/>
</dbReference>
<comment type="catalytic activity">
    <reaction evidence="1">
        <text>Release of an N-terminal amino acid, Xaa-|-Yaa- from a peptide, amide or arylamide. Xaa is preferably Ala, but may be most amino acids including Pro (slow action). When a terminal hydrophobic residue is followed by a prolyl residue, the two may be released as an intact Xaa-Pro dipeptide.</text>
        <dbReference type="EC" id="3.4.11.2"/>
    </reaction>
</comment>
<dbReference type="InterPro" id="IPR024571">
    <property type="entry name" value="ERAP1-like_C_dom"/>
</dbReference>
<evidence type="ECO:0000256" key="4">
    <source>
        <dbReference type="ARBA" id="ARBA00010136"/>
    </source>
</evidence>
<gene>
    <name evidence="27" type="ORF">Ocin01_03249</name>
</gene>
<keyword evidence="22 27" id="KW-0031">Aminopeptidase</keyword>
<dbReference type="InterPro" id="IPR027268">
    <property type="entry name" value="Peptidase_M4/M1_CTD_sf"/>
</dbReference>
<evidence type="ECO:0000256" key="8">
    <source>
        <dbReference type="ARBA" id="ARBA00022692"/>
    </source>
</evidence>
<keyword evidence="5" id="KW-1003">Cell membrane</keyword>
<dbReference type="InterPro" id="IPR001930">
    <property type="entry name" value="Peptidase_M1"/>
</dbReference>
<dbReference type="GO" id="GO:0098552">
    <property type="term" value="C:side of membrane"/>
    <property type="evidence" value="ECO:0007669"/>
    <property type="project" value="UniProtKB-KW"/>
</dbReference>